<evidence type="ECO:0007829" key="3">
    <source>
        <dbReference type="PeptideAtlas" id="A0A804HJF3"/>
    </source>
</evidence>
<dbReference type="EMBL" id="AL445287">
    <property type="status" value="NOT_ANNOTATED_CDS"/>
    <property type="molecule type" value="Genomic_DNA"/>
</dbReference>
<organism evidence="1 2">
    <name type="scientific">Homo sapiens</name>
    <name type="common">Human</name>
    <dbReference type="NCBI Taxonomy" id="9606"/>
    <lineage>
        <taxon>Eukaryota</taxon>
        <taxon>Metazoa</taxon>
        <taxon>Chordata</taxon>
        <taxon>Craniata</taxon>
        <taxon>Vertebrata</taxon>
        <taxon>Euteleostomi</taxon>
        <taxon>Mammalia</taxon>
        <taxon>Eutheria</taxon>
        <taxon>Euarchontoglires</taxon>
        <taxon>Primates</taxon>
        <taxon>Haplorrhini</taxon>
        <taxon>Catarrhini</taxon>
        <taxon>Hominidae</taxon>
        <taxon>Homo</taxon>
    </lineage>
</organism>
<reference evidence="1 2" key="2">
    <citation type="journal article" date="2004" name="Nature">
        <title>DNA sequence and analysis of human chromosome 9.</title>
        <authorList>
            <person name="Humphray S.J."/>
            <person name="Oliver K."/>
            <person name="Hunt A.R."/>
            <person name="Plumb R.W."/>
            <person name="Loveland J.E."/>
            <person name="Howe K.L."/>
            <person name="Andrews T.D."/>
            <person name="Searle S."/>
            <person name="Hunt S.E."/>
            <person name="Scott C.E."/>
            <person name="Jones M.C."/>
            <person name="Ainscough R."/>
            <person name="Almeida J.P."/>
            <person name="Ambrose K.D."/>
            <person name="Ashwell R.I."/>
            <person name="Babbage A.K."/>
            <person name="Babbage S."/>
            <person name="Bagguley C.L."/>
            <person name="Bailey J."/>
            <person name="Banerjee R."/>
            <person name="Barker D.J."/>
            <person name="Barlow K.F."/>
            <person name="Bates K."/>
            <person name="Beasley H."/>
            <person name="Beasley O."/>
            <person name="Bird C.P."/>
            <person name="Bray-Allen S."/>
            <person name="Brown A.J."/>
            <person name="Brown J.Y."/>
            <person name="Burford D."/>
            <person name="Burrill W."/>
            <person name="Burton J."/>
            <person name="Carder C."/>
            <person name="Carter N.P."/>
            <person name="Chapman J.C."/>
            <person name="Chen Y."/>
            <person name="Clarke G."/>
            <person name="Clark S.Y."/>
            <person name="Clee C.M."/>
            <person name="Clegg S."/>
            <person name="Collier R.E."/>
            <person name="Corby N."/>
            <person name="Crosier M."/>
            <person name="Cummings A.T."/>
            <person name="Davies J."/>
            <person name="Dhami P."/>
            <person name="Dunn M."/>
            <person name="Dutta I."/>
            <person name="Dyer L.W."/>
            <person name="Earthrowl M.E."/>
            <person name="Faulkner L."/>
            <person name="Fleming C.J."/>
            <person name="Frankish A."/>
            <person name="Frankland J.A."/>
            <person name="French L."/>
            <person name="Fricker D.G."/>
            <person name="Garner P."/>
            <person name="Garnett J."/>
            <person name="Ghori J."/>
            <person name="Gilbert J.G."/>
            <person name="Glison C."/>
            <person name="Grafham D.V."/>
            <person name="Gribble S."/>
            <person name="Griffiths C."/>
            <person name="Griffiths-Jones S."/>
            <person name="Grocock R."/>
            <person name="Guy J."/>
            <person name="Hall R.E."/>
            <person name="Hammond S."/>
            <person name="Harley J.L."/>
            <person name="Harrison E.S."/>
            <person name="Hart E.A."/>
            <person name="Heath P.D."/>
            <person name="Henderson C.D."/>
            <person name="Hopkins B.L."/>
            <person name="Howard P.J."/>
            <person name="Howden P.J."/>
            <person name="Huckle E."/>
            <person name="Johnson C."/>
            <person name="Johnson D."/>
            <person name="Joy A.A."/>
            <person name="Kay M."/>
            <person name="Keenan S."/>
            <person name="Kershaw J.K."/>
            <person name="Kimberley A.M."/>
            <person name="King A."/>
            <person name="Knights A."/>
            <person name="Laird G.K."/>
            <person name="Langford C."/>
            <person name="Lawlor S."/>
            <person name="Leongamornlert D.A."/>
            <person name="Leversha M."/>
            <person name="Lloyd C."/>
            <person name="Lloyd D.M."/>
            <person name="Lovell J."/>
            <person name="Martin S."/>
            <person name="Mashreghi-Mohammadi M."/>
            <person name="Matthews L."/>
            <person name="McLaren S."/>
            <person name="McLay K.E."/>
            <person name="McMurray A."/>
            <person name="Milne S."/>
            <person name="Nickerson T."/>
            <person name="Nisbett J."/>
            <person name="Nordsiek G."/>
            <person name="Pearce A.V."/>
            <person name="Peck A.I."/>
            <person name="Porter K.M."/>
            <person name="Pandian R."/>
            <person name="Pelan S."/>
            <person name="Phillimore B."/>
            <person name="Povey S."/>
            <person name="Ramsey Y."/>
            <person name="Rand V."/>
            <person name="Scharfe M."/>
            <person name="Sehra H.K."/>
            <person name="Shownkeen R."/>
            <person name="Sims S.K."/>
            <person name="Skuce C.D."/>
            <person name="Smith M."/>
            <person name="Steward C.A."/>
            <person name="Swarbreck D."/>
            <person name="Sycamore N."/>
            <person name="Tester J."/>
            <person name="Thorpe A."/>
            <person name="Tracey A."/>
            <person name="Tromans A."/>
            <person name="Thomas D.W."/>
            <person name="Wall M."/>
            <person name="Wallis J.M."/>
            <person name="West A.P."/>
            <person name="Whitehead S.L."/>
            <person name="Willey D.L."/>
            <person name="Williams S.A."/>
            <person name="Wilming L."/>
            <person name="Wray P.W."/>
            <person name="Young L."/>
            <person name="Ashurst J.L."/>
            <person name="Coulson A."/>
            <person name="Blocker H."/>
            <person name="Durbin R."/>
            <person name="Sulston J.E."/>
            <person name="Hubbard T."/>
            <person name="Jackson M.J."/>
            <person name="Bentley D.R."/>
            <person name="Beck S."/>
            <person name="Rogers J."/>
            <person name="Dunham I."/>
        </authorList>
    </citation>
    <scope>NUCLEOTIDE SEQUENCE [LARGE SCALE GENOMIC DNA]</scope>
</reference>
<dbReference type="OpenTargets" id="ENSG00000119392"/>
<evidence type="ECO:0000313" key="1">
    <source>
        <dbReference type="Ensembl" id="ENSP00000507477.1"/>
    </source>
</evidence>
<dbReference type="Bgee" id="ENSG00000119392">
    <property type="expression patterns" value="Expressed in buccal mucosa cell and 184 other cell types or tissues"/>
</dbReference>
<evidence type="ECO:0000313" key="2">
    <source>
        <dbReference type="Proteomes" id="UP000005640"/>
    </source>
</evidence>
<dbReference type="AlphaFoldDB" id="A0A804HJF3"/>
<accession>A0A804HJF3</accession>
<dbReference type="HGNC" id="HGNC:4315">
    <property type="gene designation" value="GLE1"/>
</dbReference>
<reference evidence="1" key="4">
    <citation type="submission" date="2025-08" db="UniProtKB">
        <authorList>
            <consortium name="Ensembl"/>
        </authorList>
    </citation>
    <scope>IDENTIFICATION</scope>
</reference>
<dbReference type="Ensembl" id="ENST00000683288.1">
    <property type="protein sequence ID" value="ENSP00000507477.1"/>
    <property type="gene ID" value="ENSG00000119392.16"/>
</dbReference>
<name>A0A804HJF3_HUMAN</name>
<reference evidence="1" key="5">
    <citation type="submission" date="2025-09" db="UniProtKB">
        <authorList>
            <consortium name="Ensembl"/>
        </authorList>
    </citation>
    <scope>IDENTIFICATION</scope>
</reference>
<protein>
    <submittedName>
        <fullName evidence="1">GLE1 RNA export mediator</fullName>
    </submittedName>
</protein>
<keyword evidence="2" id="KW-1185">Reference proteome</keyword>
<evidence type="ECO:0007829" key="4">
    <source>
        <dbReference type="ProteomicsDB" id="A0A804HJF3"/>
    </source>
</evidence>
<reference evidence="1 2" key="1">
    <citation type="journal article" date="2001" name="Nature">
        <title>Initial sequencing and analysis of the human genome.</title>
        <authorList>
            <consortium name="International Human Genome Sequencing Consortium"/>
            <person name="Lander E.S."/>
            <person name="Linton L.M."/>
            <person name="Birren B."/>
            <person name="Nusbaum C."/>
            <person name="Zody M.C."/>
            <person name="Baldwin J."/>
            <person name="Devon K."/>
            <person name="Dewar K."/>
            <person name="Doyle M."/>
            <person name="FitzHugh W."/>
            <person name="Funke R."/>
            <person name="Gage D."/>
            <person name="Harris K."/>
            <person name="Heaford A."/>
            <person name="Howland J."/>
            <person name="Kann L."/>
            <person name="Lehoczky J."/>
            <person name="LeVine R."/>
            <person name="McEwan P."/>
            <person name="McKernan K."/>
            <person name="Meldrim J."/>
            <person name="Mesirov J.P."/>
            <person name="Miranda C."/>
            <person name="Morris W."/>
            <person name="Naylor J."/>
            <person name="Raymond C."/>
            <person name="Rosetti M."/>
            <person name="Santos R."/>
            <person name="Sheridan A."/>
            <person name="Sougnez C."/>
            <person name="Stange-Thomann N."/>
            <person name="Stojanovic N."/>
            <person name="Subramanian A."/>
            <person name="Wyman D."/>
            <person name="Rogers J."/>
            <person name="Sulston J."/>
            <person name="Ainscough R."/>
            <person name="Beck S."/>
            <person name="Bentley D."/>
            <person name="Burton J."/>
            <person name="Clee C."/>
            <person name="Carter N."/>
            <person name="Coulson A."/>
            <person name="Deadman R."/>
            <person name="Deloukas P."/>
            <person name="Dunham A."/>
            <person name="Dunham I."/>
            <person name="Durbin R."/>
            <person name="French L."/>
            <person name="Grafham D."/>
            <person name="Gregory S."/>
            <person name="Hubbard T."/>
            <person name="Humphray S."/>
            <person name="Hunt A."/>
            <person name="Jones M."/>
            <person name="Lloyd C."/>
            <person name="McMurray A."/>
            <person name="Matthews L."/>
            <person name="Mercer S."/>
            <person name="Milne S."/>
            <person name="Mullikin J.C."/>
            <person name="Mungall A."/>
            <person name="Plumb R."/>
            <person name="Ross M."/>
            <person name="Shownkeen R."/>
            <person name="Sims S."/>
            <person name="Waterston R.H."/>
            <person name="Wilson R.K."/>
            <person name="Hillier L.W."/>
            <person name="McPherson J.D."/>
            <person name="Marra M.A."/>
            <person name="Mardis E.R."/>
            <person name="Fulton L.A."/>
            <person name="Chinwalla A.T."/>
            <person name="Pepin K.H."/>
            <person name="Gish W.R."/>
            <person name="Chissoe S.L."/>
            <person name="Wendl M.C."/>
            <person name="Delehaunty K.D."/>
            <person name="Miner T.L."/>
            <person name="Delehaunty A."/>
            <person name="Kramer J.B."/>
            <person name="Cook L.L."/>
            <person name="Fulton R.S."/>
            <person name="Johnson D.L."/>
            <person name="Minx P.J."/>
            <person name="Clifton S.W."/>
            <person name="Hawkins T."/>
            <person name="Branscomb E."/>
            <person name="Predki P."/>
            <person name="Richardson P."/>
            <person name="Wenning S."/>
            <person name="Slezak T."/>
            <person name="Doggett N."/>
            <person name="Cheng J.F."/>
            <person name="Olsen A."/>
            <person name="Lucas S."/>
            <person name="Elkin C."/>
            <person name="Uberbacher E."/>
            <person name="Frazier M."/>
            <person name="Gibbs R.A."/>
            <person name="Muzny D.M."/>
            <person name="Scherer S.E."/>
            <person name="Bouck J.B."/>
            <person name="Sodergren E.J."/>
            <person name="Worley K.C."/>
            <person name="Rives C.M."/>
            <person name="Gorrell J.H."/>
            <person name="Metzker M.L."/>
            <person name="Naylor S.L."/>
            <person name="Kucherlapati R.S."/>
            <person name="Nelson D.L."/>
            <person name="Weinstock G.M."/>
            <person name="Sakaki Y."/>
            <person name="Fujiyama A."/>
            <person name="Hattori M."/>
            <person name="Yada T."/>
            <person name="Toyoda A."/>
            <person name="Itoh T."/>
            <person name="Kawagoe C."/>
            <person name="Watanabe H."/>
            <person name="Totoki Y."/>
            <person name="Taylor T."/>
            <person name="Weissenbach J."/>
            <person name="Heilig R."/>
            <person name="Saurin W."/>
            <person name="Artiguenave F."/>
            <person name="Brottier P."/>
            <person name="Bruls T."/>
            <person name="Pelletier E."/>
            <person name="Robert C."/>
            <person name="Wincker P."/>
            <person name="Smith D.R."/>
            <person name="Doucette-Stamm L."/>
            <person name="Rubenfield M."/>
            <person name="Weinstock K."/>
            <person name="Lee H.M."/>
            <person name="Dubois J."/>
            <person name="Rosenthal A."/>
            <person name="Platzer M."/>
            <person name="Nyakatura G."/>
            <person name="Taudien S."/>
            <person name="Rump A."/>
            <person name="Yang H."/>
            <person name="Yu J."/>
            <person name="Wang J."/>
            <person name="Huang G."/>
            <person name="Gu J."/>
            <person name="Hood L."/>
            <person name="Rowen L."/>
            <person name="Madan A."/>
            <person name="Qin S."/>
            <person name="Davis R.W."/>
            <person name="Federspiel N.A."/>
            <person name="Abola A.P."/>
            <person name="Proctor M.J."/>
            <person name="Myers R.M."/>
            <person name="Schmutz J."/>
            <person name="Dickson M."/>
            <person name="Grimwood J."/>
            <person name="Cox D.R."/>
            <person name="Olson M.V."/>
            <person name="Kaul R."/>
            <person name="Raymond C."/>
            <person name="Shimizu N."/>
            <person name="Kawasaki K."/>
            <person name="Minoshima S."/>
            <person name="Evans G.A."/>
            <person name="Athanasiou M."/>
            <person name="Schultz R."/>
            <person name="Roe B.A."/>
            <person name="Chen F."/>
            <person name="Pan H."/>
            <person name="Ramser J."/>
            <person name="Lehrach H."/>
            <person name="Reinhardt R."/>
            <person name="McCombie W.R."/>
            <person name="de la Bastide M."/>
            <person name="Dedhia N."/>
            <person name="Blocker H."/>
            <person name="Hornischer K."/>
            <person name="Nordsiek G."/>
            <person name="Agarwala R."/>
            <person name="Aravind L."/>
            <person name="Bailey J.A."/>
            <person name="Bateman A."/>
            <person name="Batzoglou S."/>
            <person name="Birney E."/>
            <person name="Bork P."/>
            <person name="Brown D.G."/>
            <person name="Burge C.B."/>
            <person name="Cerutti L."/>
            <person name="Chen H.C."/>
            <person name="Church D."/>
            <person name="Clamp M."/>
            <person name="Copley R.R."/>
            <person name="Doerks T."/>
            <person name="Eddy S.R."/>
            <person name="Eichler E.E."/>
            <person name="Furey T.S."/>
            <person name="Galagan J."/>
            <person name="Gilbert J.G."/>
            <person name="Harmon C."/>
            <person name="Hayashizaki Y."/>
            <person name="Haussler D."/>
            <person name="Hermjakob H."/>
            <person name="Hokamp K."/>
            <person name="Jang W."/>
            <person name="Johnson L.S."/>
            <person name="Jones T.A."/>
            <person name="Kasif S."/>
            <person name="Kaspryzk A."/>
            <person name="Kennedy S."/>
            <person name="Kent W.J."/>
            <person name="Kitts P."/>
            <person name="Koonin E.V."/>
            <person name="Korf I."/>
            <person name="Kulp D."/>
            <person name="Lancet D."/>
            <person name="Lowe T.M."/>
            <person name="McLysaght A."/>
            <person name="Mikkelsen T."/>
            <person name="Moran J.V."/>
            <person name="Mulder N."/>
            <person name="Pollara V.J."/>
            <person name="Ponting C.P."/>
            <person name="Schuler G."/>
            <person name="Schultz J."/>
            <person name="Slater G."/>
            <person name="Smit A.F."/>
            <person name="Stupka E."/>
            <person name="Szustakowski J."/>
            <person name="Thierry-Mieg D."/>
            <person name="Thierry-Mieg J."/>
            <person name="Wagner L."/>
            <person name="Wallis J."/>
            <person name="Wheeler R."/>
            <person name="Williams A."/>
            <person name="Wolf Y.I."/>
            <person name="Wolfe K.H."/>
            <person name="Yang S.P."/>
            <person name="Yeh R.F."/>
            <person name="Collins F."/>
            <person name="Guyer M.S."/>
            <person name="Peterson J."/>
            <person name="Felsenfeld A."/>
            <person name="Wetterstrand K.A."/>
            <person name="Patrinos A."/>
            <person name="Morgan M.J."/>
            <person name="de Jong P."/>
            <person name="Catanese J.J."/>
            <person name="Osoegawa K."/>
            <person name="Shizuya H."/>
            <person name="Choi S."/>
            <person name="Chen Y.J."/>
        </authorList>
    </citation>
    <scope>NUCLEOTIDE SEQUENCE [LARGE SCALE GENOMIC DNA]</scope>
</reference>
<sequence length="41" mass="4766">MPSEGRCWETLKALRSSDKGRLCYYRDWLLRREAGCGDSCP</sequence>
<dbReference type="Proteomes" id="UP000005640">
    <property type="component" value="Chromosome 9"/>
</dbReference>
<proteinExistence type="evidence at protein level"/>
<dbReference type="OrthoDB" id="420884at2759"/>
<dbReference type="EMBL" id="AL356481">
    <property type="status" value="NOT_ANNOTATED_CDS"/>
    <property type="molecule type" value="Genomic_DNA"/>
</dbReference>
<reference evidence="1 2" key="3">
    <citation type="journal article" date="2004" name="Nature">
        <title>Finishing the euchromatic sequence of the human genome.</title>
        <authorList>
            <consortium name="International Human Genome Sequencing Consortium"/>
        </authorList>
    </citation>
    <scope>NUCLEOTIDE SEQUENCE [LARGE SCALE GENOMIC DNA]</scope>
</reference>
<dbReference type="Ensembl" id="ENST00000683288.1">
    <property type="protein sequence ID" value="ENSP00000507477.1"/>
    <property type="gene ID" value="ENSG00000119392.17"/>
</dbReference>
<gene>
    <name evidence="1" type="primary">GLE1</name>
</gene>
<keyword evidence="3 4" id="KW-1267">Proteomics identification</keyword>
<dbReference type="GeneTree" id="ENSGT00390000012903"/>